<proteinExistence type="predicted"/>
<organism evidence="1 2">
    <name type="scientific">Eiseniibacteriota bacterium</name>
    <dbReference type="NCBI Taxonomy" id="2212470"/>
    <lineage>
        <taxon>Bacteria</taxon>
        <taxon>Candidatus Eiseniibacteriota</taxon>
    </lineage>
</organism>
<evidence type="ECO:0000313" key="2">
    <source>
        <dbReference type="Proteomes" id="UP000807850"/>
    </source>
</evidence>
<reference evidence="1" key="1">
    <citation type="submission" date="2020-07" db="EMBL/GenBank/DDBJ databases">
        <title>Huge and variable diversity of episymbiotic CPR bacteria and DPANN archaea in groundwater ecosystems.</title>
        <authorList>
            <person name="He C.Y."/>
            <person name="Keren R."/>
            <person name="Whittaker M."/>
            <person name="Farag I.F."/>
            <person name="Doudna J."/>
            <person name="Cate J.H.D."/>
            <person name="Banfield J.F."/>
        </authorList>
    </citation>
    <scope>NUCLEOTIDE SEQUENCE</scope>
    <source>
        <strain evidence="1">NC_groundwater_928_Pr1_S-0.2um_72_17</strain>
    </source>
</reference>
<gene>
    <name evidence="1" type="ORF">HY076_05320</name>
</gene>
<dbReference type="Proteomes" id="UP000807850">
    <property type="component" value="Unassembled WGS sequence"/>
</dbReference>
<evidence type="ECO:0000313" key="1">
    <source>
        <dbReference type="EMBL" id="MBI3539673.1"/>
    </source>
</evidence>
<accession>A0A9D6LAL5</accession>
<sequence>MSRLRRLAVLLVPVAVGLVSAALPGRAQVAGSARYAFADTTLLRDTLGLHFDRLFPLADSLQVLPDTLRALSIRYLWSLNRIVHLADSLGVPVDSVGPVIVRERFNPLAAGAGQRRDFTYNSVWTVGQTQSTWRNGADYGFSTGPVFVRNSTTIEMDRYTAGNKTSLRQTRSTTTELGYKLSPDFSLGGRVNVDRFDSRDPGAVANVGETKNEYQLSLRSKQKPVTGLTSEFNVFSGLLDLHNASLEKRGVSGNMSSRVRHAAGTWLTQEVNATLDGNLSRTRIPTSPGDLNTRDHSENVRGTVSLFQSAPIGFKGNATYRHVQVESPADSVNIRRILTDQTGADGTVRLRIDTDRYVDLATRTGETKQATAVGATDRNTRRDDGFSAVGRYELLGFALDGSFQNNFTNSAFPTRSASGGYGELQHQRSLDGAVTRILSKTISARLSAAIGLTSYRYYLIGRYPTPPVSRDLWRQSWRVSANYASGANVSSNVAFEVSKNELINIPAASTGANSNVRSYRGEWTWSYRLLPGLTATQRNSIDADYNEFPFSTDNNRLTLDYGAVTELNAVVTPRLNIQVSHNSKQTPGGNYTLYPDGNYYFSRADDNVNYNLHAIVSYSPSPTISLSVSPSYFTASRAGTVNGAAVTQRSSKTLDFSGGANINVKVGAKGSVRGDIRRTYRADRSITYTSGIPDPSPRSELDYWNGSLQFSWTLGS</sequence>
<dbReference type="EMBL" id="JACQAY010000167">
    <property type="protein sequence ID" value="MBI3539673.1"/>
    <property type="molecule type" value="Genomic_DNA"/>
</dbReference>
<dbReference type="AlphaFoldDB" id="A0A9D6LAL5"/>
<comment type="caution">
    <text evidence="1">The sequence shown here is derived from an EMBL/GenBank/DDBJ whole genome shotgun (WGS) entry which is preliminary data.</text>
</comment>
<protein>
    <submittedName>
        <fullName evidence="1">Uncharacterized protein</fullName>
    </submittedName>
</protein>
<name>A0A9D6LAL5_UNCEI</name>